<dbReference type="PANTHER" id="PTHR11760">
    <property type="entry name" value="30S/40S RIBOSOMAL PROTEIN S3"/>
    <property type="match status" value="1"/>
</dbReference>
<dbReference type="InterPro" id="IPR015946">
    <property type="entry name" value="KH_dom-like_a/b"/>
</dbReference>
<comment type="subcellular location">
    <subcellularLocation>
        <location evidence="1">Nucleus</location>
    </subcellularLocation>
</comment>
<keyword evidence="7 17" id="KW-0689">Ribosomal protein</keyword>
<dbReference type="PROSITE" id="PS50823">
    <property type="entry name" value="KH_TYPE_2"/>
    <property type="match status" value="1"/>
</dbReference>
<dbReference type="InterPro" id="IPR047575">
    <property type="entry name" value="Sm"/>
</dbReference>
<proteinExistence type="inferred from homology"/>
<keyword evidence="22" id="KW-1185">Reference proteome</keyword>
<dbReference type="GO" id="GO:0003735">
    <property type="term" value="F:structural constituent of ribosome"/>
    <property type="evidence" value="ECO:0007669"/>
    <property type="project" value="InterPro"/>
</dbReference>
<dbReference type="SMART" id="SM00651">
    <property type="entry name" value="Sm"/>
    <property type="match status" value="1"/>
</dbReference>
<dbReference type="InterPro" id="IPR001351">
    <property type="entry name" value="Ribosomal_uS3_C"/>
</dbReference>
<feature type="domain" description="Sm" evidence="20">
    <location>
        <begin position="5"/>
        <end position="76"/>
    </location>
</feature>
<evidence type="ECO:0000256" key="8">
    <source>
        <dbReference type="ARBA" id="ARBA00023187"/>
    </source>
</evidence>
<dbReference type="Gene3D" id="2.30.30.100">
    <property type="match status" value="1"/>
</dbReference>
<dbReference type="Gramene" id="OMERI07G18170.1">
    <property type="protein sequence ID" value="OMERI07G18170.1"/>
    <property type="gene ID" value="OMERI07G18170"/>
</dbReference>
<keyword evidence="10 17" id="KW-0687">Ribonucleoprotein</keyword>
<name>A0A0E0EE69_9ORYZ</name>
<keyword evidence="18" id="KW-0812">Transmembrane</keyword>
<dbReference type="Gene3D" id="3.30.300.20">
    <property type="match status" value="1"/>
</dbReference>
<dbReference type="Pfam" id="PF00189">
    <property type="entry name" value="Ribosomal_S3_C"/>
    <property type="match status" value="1"/>
</dbReference>
<evidence type="ECO:0000256" key="1">
    <source>
        <dbReference type="ARBA" id="ARBA00004123"/>
    </source>
</evidence>
<dbReference type="InterPro" id="IPR004044">
    <property type="entry name" value="KH_dom_type_2"/>
</dbReference>
<evidence type="ECO:0000256" key="10">
    <source>
        <dbReference type="ARBA" id="ARBA00023274"/>
    </source>
</evidence>
<keyword evidence="6 16" id="KW-0694">RNA-binding</keyword>
<feature type="domain" description="KH type-2" evidence="19">
    <location>
        <begin position="171"/>
        <end position="242"/>
    </location>
</feature>
<dbReference type="Gramene" id="OMERI07G18170.2">
    <property type="protein sequence ID" value="OMERI07G18170.2"/>
    <property type="gene ID" value="OMERI07G18170"/>
</dbReference>
<evidence type="ECO:0000259" key="19">
    <source>
        <dbReference type="PROSITE" id="PS50823"/>
    </source>
</evidence>
<dbReference type="GO" id="GO:0022627">
    <property type="term" value="C:cytosolic small ribosomal subunit"/>
    <property type="evidence" value="ECO:0007669"/>
    <property type="project" value="TreeGrafter"/>
</dbReference>
<dbReference type="FunFam" id="3.30.1140.32:FF:000004">
    <property type="entry name" value="40S ribosomal protein S3"/>
    <property type="match status" value="1"/>
</dbReference>
<dbReference type="InterPro" id="IPR036419">
    <property type="entry name" value="Ribosomal_S3_C_sf"/>
</dbReference>
<dbReference type="InterPro" id="IPR001163">
    <property type="entry name" value="Sm_dom_euk/arc"/>
</dbReference>
<dbReference type="SUPFAM" id="SSF54814">
    <property type="entry name" value="Prokaryotic type KH domain (KH-domain type II)"/>
    <property type="match status" value="1"/>
</dbReference>
<evidence type="ECO:0000256" key="18">
    <source>
        <dbReference type="SAM" id="Phobius"/>
    </source>
</evidence>
<dbReference type="CDD" id="cd01719">
    <property type="entry name" value="Sm_G"/>
    <property type="match status" value="1"/>
</dbReference>
<dbReference type="AlphaFoldDB" id="A0A0E0EE69"/>
<dbReference type="Proteomes" id="UP000008021">
    <property type="component" value="Chromosome 7"/>
</dbReference>
<dbReference type="PANTHER" id="PTHR11760:SF32">
    <property type="entry name" value="SMALL RIBOSOMAL SUBUNIT PROTEIN US3"/>
    <property type="match status" value="1"/>
</dbReference>
<comment type="function">
    <text evidence="14">Probable common Sm protein, is found in U1 and U2 snRNPs and may be part of the spliceosome.</text>
</comment>
<dbReference type="GO" id="GO:0005681">
    <property type="term" value="C:spliceosomal complex"/>
    <property type="evidence" value="ECO:0007669"/>
    <property type="project" value="UniProtKB-KW"/>
</dbReference>
<dbReference type="HOGENOM" id="CLU_491260_0_0_1"/>
<dbReference type="Pfam" id="PF01423">
    <property type="entry name" value="LSM"/>
    <property type="match status" value="1"/>
</dbReference>
<dbReference type="InterPro" id="IPR057258">
    <property type="entry name" value="Ribosomal_uS3"/>
</dbReference>
<dbReference type="STRING" id="40149.A0A0E0EE69"/>
<dbReference type="FunFam" id="2.30.30.100:FF:000023">
    <property type="entry name" value="Small nuclear ribonucleoprotein G"/>
    <property type="match status" value="1"/>
</dbReference>
<keyword evidence="18" id="KW-1133">Transmembrane helix</keyword>
<organism evidence="21">
    <name type="scientific">Oryza meridionalis</name>
    <dbReference type="NCBI Taxonomy" id="40149"/>
    <lineage>
        <taxon>Eukaryota</taxon>
        <taxon>Viridiplantae</taxon>
        <taxon>Streptophyta</taxon>
        <taxon>Embryophyta</taxon>
        <taxon>Tracheophyta</taxon>
        <taxon>Spermatophyta</taxon>
        <taxon>Magnoliopsida</taxon>
        <taxon>Liliopsida</taxon>
        <taxon>Poales</taxon>
        <taxon>Poaceae</taxon>
        <taxon>BOP clade</taxon>
        <taxon>Oryzoideae</taxon>
        <taxon>Oryzeae</taxon>
        <taxon>Oryzinae</taxon>
        <taxon>Oryza</taxon>
    </lineage>
</organism>
<reference evidence="21" key="2">
    <citation type="submission" date="2018-05" db="EMBL/GenBank/DDBJ databases">
        <title>OmerRS3 (Oryza meridionalis Reference Sequence Version 3).</title>
        <authorList>
            <person name="Zhang J."/>
            <person name="Kudrna D."/>
            <person name="Lee S."/>
            <person name="Talag J."/>
            <person name="Welchert J."/>
            <person name="Wing R.A."/>
        </authorList>
    </citation>
    <scope>NUCLEOTIDE SEQUENCE [LARGE SCALE GENOMIC DNA]</scope>
    <source>
        <strain evidence="21">OR44</strain>
    </source>
</reference>
<evidence type="ECO:0000256" key="3">
    <source>
        <dbReference type="ARBA" id="ARBA00010761"/>
    </source>
</evidence>
<dbReference type="InterPro" id="IPR009019">
    <property type="entry name" value="KH_sf_prok-type"/>
</dbReference>
<accession>A0A0E0EE69</accession>
<dbReference type="CDD" id="cd02413">
    <property type="entry name" value="KH-II_40S_S3"/>
    <property type="match status" value="1"/>
</dbReference>
<keyword evidence="5" id="KW-0747">Spliceosome</keyword>
<dbReference type="PROSITE" id="PS00548">
    <property type="entry name" value="RIBOSOMAL_S3"/>
    <property type="match status" value="1"/>
</dbReference>
<sequence length="555" mass="59985">MSRSGQPPDLKKYMDKKLQIKLNANRVVIGTLRGFDQFMNLVVDNTVEVNGNEKNDIGMVVIRGNSVVMIEALEPVPKPHRSWPSNPALPCGGGAQRGSSSQVMELRGVTRFAHLAMVVLRAYVLREGFILLLLRRRLPPPPPPLSTPMATHTQISKKRKFVADGVFFAELNEMLTRELAEDGYSGVEVRVTPMRTEIIIRATRTQNVLGEKGRRIRELTSVVQKRFNFPENGVELYAEKVNNRGLCAIAQAESLRYKLLGGLAVRRACYGVLRFVMESGAKGCEVIVSGKLRAQRAKSMKFKDGYMISSGHPVNLYIDSAVRHVLLRQGVLGIKVKIMLDWDPKGKQGPMTPLPDLVTIHAPKDEDEFSKPLTAEIPPLQIRIAAALHYADCSYHTASPSHLLRMGSPCHTLGRARTLAVAAAAATAAAVAAAAAGGALVLLDVLSLGRGDLDALAVEPLLADVAADPELVGAVALPARAAQRLPVLLLPTAAAAAAFLVVQAAFLLAAFASMDQAVQCAESGVGGWSNVKKKKKEEIMTRGSMMSATQCFNRG</sequence>
<dbReference type="SUPFAM" id="SSF54821">
    <property type="entry name" value="Ribosomal protein S3 C-terminal domain"/>
    <property type="match status" value="1"/>
</dbReference>
<dbReference type="SUPFAM" id="SSF50182">
    <property type="entry name" value="Sm-like ribonucleoproteins"/>
    <property type="match status" value="1"/>
</dbReference>
<dbReference type="Gene3D" id="3.30.1140.32">
    <property type="entry name" value="Ribosomal protein S3, C-terminal domain"/>
    <property type="match status" value="1"/>
</dbReference>
<keyword evidence="4" id="KW-0507">mRNA processing</keyword>
<dbReference type="GO" id="GO:0000398">
    <property type="term" value="P:mRNA splicing, via spliceosome"/>
    <property type="evidence" value="ECO:0007669"/>
    <property type="project" value="InterPro"/>
</dbReference>
<dbReference type="PROSITE" id="PS52002">
    <property type="entry name" value="SM"/>
    <property type="match status" value="1"/>
</dbReference>
<keyword evidence="8" id="KW-0508">mRNA splicing</keyword>
<keyword evidence="18" id="KW-0472">Membrane</keyword>
<dbReference type="GO" id="GO:0003723">
    <property type="term" value="F:RNA binding"/>
    <property type="evidence" value="ECO:0007669"/>
    <property type="project" value="UniProtKB-UniRule"/>
</dbReference>
<reference evidence="21" key="1">
    <citation type="submission" date="2015-04" db="UniProtKB">
        <authorList>
            <consortium name="EnsemblPlants"/>
        </authorList>
    </citation>
    <scope>IDENTIFICATION</scope>
</reference>
<dbReference type="EnsemblPlants" id="OMERI07G18170.2">
    <property type="protein sequence ID" value="OMERI07G18170.2"/>
    <property type="gene ID" value="OMERI07G18170"/>
</dbReference>
<evidence type="ECO:0000256" key="6">
    <source>
        <dbReference type="ARBA" id="ARBA00022884"/>
    </source>
</evidence>
<dbReference type="InterPro" id="IPR005703">
    <property type="entry name" value="Ribosomal_uS3_euk/arc"/>
</dbReference>
<dbReference type="Pfam" id="PF07650">
    <property type="entry name" value="KH_2"/>
    <property type="match status" value="1"/>
</dbReference>
<dbReference type="NCBIfam" id="TIGR01008">
    <property type="entry name" value="uS3_euk_arch"/>
    <property type="match status" value="1"/>
</dbReference>
<protein>
    <recommendedName>
        <fullName evidence="15">Probable small nuclear ribonucleoprotein G</fullName>
    </recommendedName>
    <alternativeName>
        <fullName evidence="12">30S ribosomal protein S3, chloroplastic</fullName>
    </alternativeName>
    <alternativeName>
        <fullName evidence="11">40S ribosomal protein S3</fullName>
    </alternativeName>
    <alternativeName>
        <fullName evidence="13">Sm protein G</fullName>
    </alternativeName>
</protein>
<evidence type="ECO:0000256" key="7">
    <source>
        <dbReference type="ARBA" id="ARBA00022980"/>
    </source>
</evidence>
<evidence type="ECO:0000256" key="15">
    <source>
        <dbReference type="ARBA" id="ARBA00071878"/>
    </source>
</evidence>
<comment type="similarity">
    <text evidence="2">Belongs to the snRNP Sm proteins family.</text>
</comment>
<evidence type="ECO:0000256" key="16">
    <source>
        <dbReference type="PROSITE-ProRule" id="PRU00118"/>
    </source>
</evidence>
<dbReference type="InterPro" id="IPR034098">
    <property type="entry name" value="Sm_G"/>
</dbReference>
<dbReference type="InterPro" id="IPR018280">
    <property type="entry name" value="Ribosomal_uS3_CS"/>
</dbReference>
<evidence type="ECO:0000313" key="22">
    <source>
        <dbReference type="Proteomes" id="UP000008021"/>
    </source>
</evidence>
<dbReference type="FunFam" id="3.30.300.20:FF:000006">
    <property type="entry name" value="40S ribosomal protein S3"/>
    <property type="match status" value="1"/>
</dbReference>
<feature type="transmembrane region" description="Helical" evidence="18">
    <location>
        <begin position="487"/>
        <end position="512"/>
    </location>
</feature>
<evidence type="ECO:0000256" key="2">
    <source>
        <dbReference type="ARBA" id="ARBA00006850"/>
    </source>
</evidence>
<evidence type="ECO:0000256" key="11">
    <source>
        <dbReference type="ARBA" id="ARBA00035408"/>
    </source>
</evidence>
<comment type="similarity">
    <text evidence="3 17">Belongs to the universal ribosomal protein uS3 family.</text>
</comment>
<evidence type="ECO:0000313" key="21">
    <source>
        <dbReference type="EnsemblPlants" id="OMERI07G18170.2"/>
    </source>
</evidence>
<feature type="transmembrane region" description="Helical" evidence="18">
    <location>
        <begin position="419"/>
        <end position="443"/>
    </location>
</feature>
<evidence type="ECO:0000256" key="9">
    <source>
        <dbReference type="ARBA" id="ARBA00023242"/>
    </source>
</evidence>
<dbReference type="NCBIfam" id="NF003219">
    <property type="entry name" value="PRK04191.1"/>
    <property type="match status" value="1"/>
</dbReference>
<evidence type="ECO:0000256" key="4">
    <source>
        <dbReference type="ARBA" id="ARBA00022664"/>
    </source>
</evidence>
<dbReference type="EnsemblPlants" id="OMERI07G18170.1">
    <property type="protein sequence ID" value="OMERI07G18170.1"/>
    <property type="gene ID" value="OMERI07G18170"/>
</dbReference>
<dbReference type="InterPro" id="IPR010920">
    <property type="entry name" value="LSM_dom_sf"/>
</dbReference>
<dbReference type="eggNOG" id="KOG3181">
    <property type="taxonomic scope" value="Eukaryota"/>
</dbReference>
<dbReference type="GO" id="GO:0006412">
    <property type="term" value="P:translation"/>
    <property type="evidence" value="ECO:0007669"/>
    <property type="project" value="InterPro"/>
</dbReference>
<evidence type="ECO:0000256" key="5">
    <source>
        <dbReference type="ARBA" id="ARBA00022728"/>
    </source>
</evidence>
<evidence type="ECO:0000259" key="20">
    <source>
        <dbReference type="PROSITE" id="PS52002"/>
    </source>
</evidence>
<evidence type="ECO:0000256" key="12">
    <source>
        <dbReference type="ARBA" id="ARBA00035473"/>
    </source>
</evidence>
<evidence type="ECO:0000256" key="17">
    <source>
        <dbReference type="RuleBase" id="RU003624"/>
    </source>
</evidence>
<evidence type="ECO:0000256" key="14">
    <source>
        <dbReference type="ARBA" id="ARBA00059471"/>
    </source>
</evidence>
<keyword evidence="9" id="KW-0539">Nucleus</keyword>
<evidence type="ECO:0000256" key="13">
    <source>
        <dbReference type="ARBA" id="ARBA00041356"/>
    </source>
</evidence>